<evidence type="ECO:0008006" key="4">
    <source>
        <dbReference type="Google" id="ProtNLM"/>
    </source>
</evidence>
<evidence type="ECO:0000313" key="3">
    <source>
        <dbReference type="Proteomes" id="UP001221413"/>
    </source>
</evidence>
<feature type="chain" id="PRO_5041996711" description="Extracellular membrane protein CFEM domain-containing protein" evidence="1">
    <location>
        <begin position="20"/>
        <end position="143"/>
    </location>
</feature>
<evidence type="ECO:0000313" key="2">
    <source>
        <dbReference type="EMBL" id="KAJ6257282.1"/>
    </source>
</evidence>
<feature type="signal peptide" evidence="1">
    <location>
        <begin position="1"/>
        <end position="19"/>
    </location>
</feature>
<proteinExistence type="predicted"/>
<gene>
    <name evidence="2" type="ORF">Dda_8171</name>
</gene>
<keyword evidence="3" id="KW-1185">Reference proteome</keyword>
<organism evidence="2 3">
    <name type="scientific">Drechslerella dactyloides</name>
    <name type="common">Nematode-trapping fungus</name>
    <name type="synonym">Arthrobotrys dactyloides</name>
    <dbReference type="NCBI Taxonomy" id="74499"/>
    <lineage>
        <taxon>Eukaryota</taxon>
        <taxon>Fungi</taxon>
        <taxon>Dikarya</taxon>
        <taxon>Ascomycota</taxon>
        <taxon>Pezizomycotina</taxon>
        <taxon>Orbiliomycetes</taxon>
        <taxon>Orbiliales</taxon>
        <taxon>Orbiliaceae</taxon>
        <taxon>Drechslerella</taxon>
    </lineage>
</organism>
<sequence length="143" mass="15731">MRHFLLPVILLTWILQVAASPVPSPGQSSYYSPKPSGDLFGNKAQVVADAVKPYVEEGCVDNCVLRTDYNPCTGSEGCRENCEKFIYRLWNAIDRCIQSECSSTATSYGMNEARDAKAFANVYCTITETLLPLIGEDSEGPSY</sequence>
<keyword evidence="1" id="KW-0732">Signal</keyword>
<dbReference type="AlphaFoldDB" id="A0AAD6IRX2"/>
<accession>A0AAD6IRX2</accession>
<comment type="caution">
    <text evidence="2">The sequence shown here is derived from an EMBL/GenBank/DDBJ whole genome shotgun (WGS) entry which is preliminary data.</text>
</comment>
<reference evidence="2" key="1">
    <citation type="submission" date="2023-01" db="EMBL/GenBank/DDBJ databases">
        <title>The chitinases involved in constricting ring structure development in the nematode-trapping fungus Drechslerella dactyloides.</title>
        <authorList>
            <person name="Wang R."/>
            <person name="Zhang L."/>
            <person name="Tang P."/>
            <person name="Li S."/>
            <person name="Liang L."/>
        </authorList>
    </citation>
    <scope>NUCLEOTIDE SEQUENCE</scope>
    <source>
        <strain evidence="2">YMF1.00031</strain>
    </source>
</reference>
<dbReference type="EMBL" id="JAQGDS010000011">
    <property type="protein sequence ID" value="KAJ6257282.1"/>
    <property type="molecule type" value="Genomic_DNA"/>
</dbReference>
<name>A0AAD6IRX2_DREDA</name>
<protein>
    <recommendedName>
        <fullName evidence="4">Extracellular membrane protein CFEM domain-containing protein</fullName>
    </recommendedName>
</protein>
<evidence type="ECO:0000256" key="1">
    <source>
        <dbReference type="SAM" id="SignalP"/>
    </source>
</evidence>
<dbReference type="Proteomes" id="UP001221413">
    <property type="component" value="Unassembled WGS sequence"/>
</dbReference>